<keyword evidence="1" id="KW-0378">Hydrolase</keyword>
<dbReference type="PANTHER" id="PTHR10492:SF57">
    <property type="entry name" value="ATP-DEPENDENT DNA HELICASE"/>
    <property type="match status" value="1"/>
</dbReference>
<keyword evidence="1" id="KW-0547">Nucleotide-binding</keyword>
<dbReference type="EMBL" id="NBNE01002770">
    <property type="protein sequence ID" value="OWZ09494.1"/>
    <property type="molecule type" value="Genomic_DNA"/>
</dbReference>
<dbReference type="Proteomes" id="UP000198211">
    <property type="component" value="Unassembled WGS sequence"/>
</dbReference>
<protein>
    <submittedName>
        <fullName evidence="1">Helitron helicase</fullName>
    </submittedName>
</protein>
<dbReference type="OrthoDB" id="125973at2759"/>
<accession>A0A225VWF6</accession>
<dbReference type="PANTHER" id="PTHR10492">
    <property type="match status" value="1"/>
</dbReference>
<sequence>MVEDKYPAYMRRLRSEGTLIHKGKMYNCHINVQVCATNKAVKYIYKYVYKGSDMTTITIEGEEIQANEILQYMTGRYISPVEACMRLFSFPTQGSSHSVVNLPIHLESMSMVTYRDQATTPQLQNLIRRGDRTKLTALFKLCARYPEGTANLLYKDVPKKYRCDDHTKRWKLYKKYVASLGRLVHVSPQDPERFYLRILLCHRRSPKSFEDIRTVNGVVHETFHDAALAARYLENDREWEECLAEAVSF</sequence>
<evidence type="ECO:0000313" key="2">
    <source>
        <dbReference type="Proteomes" id="UP000198211"/>
    </source>
</evidence>
<keyword evidence="2" id="KW-1185">Reference proteome</keyword>
<dbReference type="GO" id="GO:0004386">
    <property type="term" value="F:helicase activity"/>
    <property type="evidence" value="ECO:0007669"/>
    <property type="project" value="UniProtKB-KW"/>
</dbReference>
<evidence type="ECO:0000313" key="1">
    <source>
        <dbReference type="EMBL" id="OWZ09494.1"/>
    </source>
</evidence>
<keyword evidence="1" id="KW-0067">ATP-binding</keyword>
<organism evidence="1 2">
    <name type="scientific">Phytophthora megakarya</name>
    <dbReference type="NCBI Taxonomy" id="4795"/>
    <lineage>
        <taxon>Eukaryota</taxon>
        <taxon>Sar</taxon>
        <taxon>Stramenopiles</taxon>
        <taxon>Oomycota</taxon>
        <taxon>Peronosporomycetes</taxon>
        <taxon>Peronosporales</taxon>
        <taxon>Peronosporaceae</taxon>
        <taxon>Phytophthora</taxon>
    </lineage>
</organism>
<dbReference type="AlphaFoldDB" id="A0A225VWF6"/>
<keyword evidence="1" id="KW-0347">Helicase</keyword>
<gene>
    <name evidence="1" type="ORF">PHMEG_00017798</name>
</gene>
<dbReference type="STRING" id="4795.A0A225VWF6"/>
<proteinExistence type="predicted"/>
<reference evidence="2" key="1">
    <citation type="submission" date="2017-03" db="EMBL/GenBank/DDBJ databases">
        <title>Phytopthora megakarya and P. palmivora, two closely related causual agents of cacao black pod achieved similar genome size and gene model numbers by different mechanisms.</title>
        <authorList>
            <person name="Ali S."/>
            <person name="Shao J."/>
            <person name="Larry D.J."/>
            <person name="Kronmiller B."/>
            <person name="Shen D."/>
            <person name="Strem M.D."/>
            <person name="Melnick R.L."/>
            <person name="Guiltinan M.J."/>
            <person name="Tyler B.M."/>
            <person name="Meinhardt L.W."/>
            <person name="Bailey B.A."/>
        </authorList>
    </citation>
    <scope>NUCLEOTIDE SEQUENCE [LARGE SCALE GENOMIC DNA]</scope>
    <source>
        <strain evidence="2">zdho120</strain>
    </source>
</reference>
<comment type="caution">
    <text evidence="1">The sequence shown here is derived from an EMBL/GenBank/DDBJ whole genome shotgun (WGS) entry which is preliminary data.</text>
</comment>
<name>A0A225VWF6_9STRA</name>